<organism evidence="6 7">
    <name type="scientific">Peltaster fructicola</name>
    <dbReference type="NCBI Taxonomy" id="286661"/>
    <lineage>
        <taxon>Eukaryota</taxon>
        <taxon>Fungi</taxon>
        <taxon>Dikarya</taxon>
        <taxon>Ascomycota</taxon>
        <taxon>Pezizomycotina</taxon>
        <taxon>Dothideomycetes</taxon>
        <taxon>Dothideomycetes incertae sedis</taxon>
        <taxon>Peltaster</taxon>
    </lineage>
</organism>
<evidence type="ECO:0000256" key="2">
    <source>
        <dbReference type="ARBA" id="ARBA00022771"/>
    </source>
</evidence>
<dbReference type="InterPro" id="IPR013083">
    <property type="entry name" value="Znf_RING/FYVE/PHD"/>
</dbReference>
<reference evidence="6 7" key="1">
    <citation type="journal article" date="2016" name="Sci. Rep.">
        <title>Peltaster fructicola genome reveals evolution from an invasive phytopathogen to an ectophytic parasite.</title>
        <authorList>
            <person name="Xu C."/>
            <person name="Chen H."/>
            <person name="Gleason M.L."/>
            <person name="Xu J.R."/>
            <person name="Liu H."/>
            <person name="Zhang R."/>
            <person name="Sun G."/>
        </authorList>
    </citation>
    <scope>NUCLEOTIDE SEQUENCE [LARGE SCALE GENOMIC DNA]</scope>
    <source>
        <strain evidence="6 7">LNHT1506</strain>
    </source>
</reference>
<accession>A0A6H0XPZ9</accession>
<dbReference type="SMART" id="SM00184">
    <property type="entry name" value="RING"/>
    <property type="match status" value="1"/>
</dbReference>
<evidence type="ECO:0000313" key="6">
    <source>
        <dbReference type="EMBL" id="QIW96765.1"/>
    </source>
</evidence>
<dbReference type="Pfam" id="PF13445">
    <property type="entry name" value="zf-RING_UBOX"/>
    <property type="match status" value="1"/>
</dbReference>
<keyword evidence="2 4" id="KW-0863">Zinc-finger</keyword>
<keyword evidence="7" id="KW-1185">Reference proteome</keyword>
<dbReference type="InterPro" id="IPR001841">
    <property type="entry name" value="Znf_RING"/>
</dbReference>
<dbReference type="InterPro" id="IPR017907">
    <property type="entry name" value="Znf_RING_CS"/>
</dbReference>
<dbReference type="PROSITE" id="PS00518">
    <property type="entry name" value="ZF_RING_1"/>
    <property type="match status" value="1"/>
</dbReference>
<dbReference type="InterPro" id="IPR027370">
    <property type="entry name" value="Znf-RING_euk"/>
</dbReference>
<dbReference type="OrthoDB" id="8062037at2759"/>
<name>A0A6H0XPZ9_9PEZI</name>
<dbReference type="AlphaFoldDB" id="A0A6H0XPZ9"/>
<proteinExistence type="predicted"/>
<keyword evidence="1" id="KW-0479">Metal-binding</keyword>
<keyword evidence="3" id="KW-0862">Zinc</keyword>
<sequence>MSLPPPSIPGWENPPNLTKSEDFAEDLCGICHGAFNDPHKAACGHMFCKHCIVEWYQIQLNPTIQHTNDLGVTCPFCREVFYMAQVAGNSHGLHFLHVPMLLRRSGLLDGTYTAGAGLQMEGVTTAAWQDNVHNGIDFLLRGTLHRLADALVQIVSADSARDAVIVGNLIRVFIQHRSPSFSQMPNFAKKWDYIVGIFARILLTDWPPIRTTSDELRQYLSHDLLERCKADEHCLLERVEGHALFSQRGSSRIESVSLTGQMISYVCSRACQRSLRSWIASPNA</sequence>
<evidence type="ECO:0000256" key="4">
    <source>
        <dbReference type="PROSITE-ProRule" id="PRU00175"/>
    </source>
</evidence>
<evidence type="ECO:0000313" key="7">
    <source>
        <dbReference type="Proteomes" id="UP000503462"/>
    </source>
</evidence>
<dbReference type="Gene3D" id="3.30.40.10">
    <property type="entry name" value="Zinc/RING finger domain, C3HC4 (zinc finger)"/>
    <property type="match status" value="1"/>
</dbReference>
<dbReference type="EMBL" id="CP051140">
    <property type="protein sequence ID" value="QIW96765.1"/>
    <property type="molecule type" value="Genomic_DNA"/>
</dbReference>
<protein>
    <recommendedName>
        <fullName evidence="5">RING-type domain-containing protein</fullName>
    </recommendedName>
</protein>
<dbReference type="Proteomes" id="UP000503462">
    <property type="component" value="Chromosome 2"/>
</dbReference>
<dbReference type="SUPFAM" id="SSF57850">
    <property type="entry name" value="RING/U-box"/>
    <property type="match status" value="1"/>
</dbReference>
<gene>
    <name evidence="6" type="ORF">AMS68_002283</name>
</gene>
<evidence type="ECO:0000256" key="1">
    <source>
        <dbReference type="ARBA" id="ARBA00022723"/>
    </source>
</evidence>
<evidence type="ECO:0000256" key="3">
    <source>
        <dbReference type="ARBA" id="ARBA00022833"/>
    </source>
</evidence>
<evidence type="ECO:0000259" key="5">
    <source>
        <dbReference type="PROSITE" id="PS50089"/>
    </source>
</evidence>
<feature type="domain" description="RING-type" evidence="5">
    <location>
        <begin position="28"/>
        <end position="78"/>
    </location>
</feature>
<dbReference type="GO" id="GO:0008270">
    <property type="term" value="F:zinc ion binding"/>
    <property type="evidence" value="ECO:0007669"/>
    <property type="project" value="UniProtKB-KW"/>
</dbReference>
<dbReference type="PROSITE" id="PS50089">
    <property type="entry name" value="ZF_RING_2"/>
    <property type="match status" value="1"/>
</dbReference>